<proteinExistence type="predicted"/>
<evidence type="ECO:0000313" key="4">
    <source>
        <dbReference type="Proteomes" id="UP000826651"/>
    </source>
</evidence>
<evidence type="ECO:0000313" key="3">
    <source>
        <dbReference type="EMBL" id="MBZ2198393.1"/>
    </source>
</evidence>
<keyword evidence="4" id="KW-1185">Reference proteome</keyword>
<gene>
    <name evidence="3" type="ORF">KCQ71_19740</name>
</gene>
<feature type="transmembrane region" description="Helical" evidence="2">
    <location>
        <begin position="180"/>
        <end position="208"/>
    </location>
</feature>
<dbReference type="EMBL" id="JAGSHT010000018">
    <property type="protein sequence ID" value="MBZ2198393.1"/>
    <property type="molecule type" value="Genomic_DNA"/>
</dbReference>
<reference evidence="3 4" key="1">
    <citation type="submission" date="2021-04" db="EMBL/GenBank/DDBJ databases">
        <title>Ruania sp. nov., isolated from sandy soil of mangrove forest.</title>
        <authorList>
            <person name="Ge X."/>
            <person name="Huang R."/>
            <person name="Liu W."/>
        </authorList>
    </citation>
    <scope>NUCLEOTIDE SEQUENCE [LARGE SCALE GENOMIC DNA]</scope>
    <source>
        <strain evidence="3 4">N2-46</strain>
    </source>
</reference>
<protein>
    <submittedName>
        <fullName evidence="3">Uncharacterized protein</fullName>
    </submittedName>
</protein>
<feature type="region of interest" description="Disordered" evidence="1">
    <location>
        <begin position="1"/>
        <end position="20"/>
    </location>
</feature>
<organism evidence="3 4">
    <name type="scientific">Occultella gossypii</name>
    <dbReference type="NCBI Taxonomy" id="2800820"/>
    <lineage>
        <taxon>Bacteria</taxon>
        <taxon>Bacillati</taxon>
        <taxon>Actinomycetota</taxon>
        <taxon>Actinomycetes</taxon>
        <taxon>Micrococcales</taxon>
        <taxon>Ruaniaceae</taxon>
        <taxon>Occultella</taxon>
    </lineage>
</organism>
<feature type="compositionally biased region" description="Gly residues" evidence="1">
    <location>
        <begin position="1"/>
        <end position="11"/>
    </location>
</feature>
<evidence type="ECO:0000256" key="2">
    <source>
        <dbReference type="SAM" id="Phobius"/>
    </source>
</evidence>
<dbReference type="Proteomes" id="UP000826651">
    <property type="component" value="Unassembled WGS sequence"/>
</dbReference>
<comment type="caution">
    <text evidence="3">The sequence shown here is derived from an EMBL/GenBank/DDBJ whole genome shotgun (WGS) entry which is preliminary data.</text>
</comment>
<sequence length="227" mass="23062">MTLQGAGGPGAHGHYPAPTVKTSTKGPKILTVAGIGCLAIVIAIVCVVVFAFTWNQSVLSTNGSPGPTVTLAVDAPGEGLAEVTTTDRQRVYLTYPTGDPAPGLDGEIVVHAPTGQTVEVLVPDGGSEVSEGGTTAHLIGLFDPTAPGEYRIEVPATADGSAATVLIQPTTSDYEGFGQVVFAVIAIPVAIFLGAVGVVMSICGGIWWNRRAVARRHLSGGGSGRHP</sequence>
<name>A0ABS7SDG0_9MICO</name>
<keyword evidence="2" id="KW-0812">Transmembrane</keyword>
<keyword evidence="2" id="KW-0472">Membrane</keyword>
<feature type="transmembrane region" description="Helical" evidence="2">
    <location>
        <begin position="29"/>
        <end position="54"/>
    </location>
</feature>
<dbReference type="RefSeq" id="WP_223409148.1">
    <property type="nucleotide sequence ID" value="NZ_JAGSHT010000018.1"/>
</dbReference>
<accession>A0ABS7SDG0</accession>
<evidence type="ECO:0000256" key="1">
    <source>
        <dbReference type="SAM" id="MobiDB-lite"/>
    </source>
</evidence>
<keyword evidence="2" id="KW-1133">Transmembrane helix</keyword>